<dbReference type="AlphaFoldDB" id="A0A8J3IED5"/>
<dbReference type="CDD" id="cd02440">
    <property type="entry name" value="AdoMet_MTases"/>
    <property type="match status" value="1"/>
</dbReference>
<proteinExistence type="predicted"/>
<name>A0A8J3IED5_9CHLR</name>
<evidence type="ECO:0000313" key="3">
    <source>
        <dbReference type="Proteomes" id="UP000597444"/>
    </source>
</evidence>
<dbReference type="GO" id="GO:0032259">
    <property type="term" value="P:methylation"/>
    <property type="evidence" value="ECO:0007669"/>
    <property type="project" value="UniProtKB-KW"/>
</dbReference>
<accession>A0A8J3IED5</accession>
<dbReference type="Pfam" id="PF08241">
    <property type="entry name" value="Methyltransf_11"/>
    <property type="match status" value="1"/>
</dbReference>
<dbReference type="Gene3D" id="3.40.50.150">
    <property type="entry name" value="Vaccinia Virus protein VP39"/>
    <property type="match status" value="1"/>
</dbReference>
<keyword evidence="2" id="KW-0489">Methyltransferase</keyword>
<dbReference type="InterPro" id="IPR029063">
    <property type="entry name" value="SAM-dependent_MTases_sf"/>
</dbReference>
<dbReference type="PANTHER" id="PTHR43861:SF1">
    <property type="entry name" value="TRANS-ACONITATE 2-METHYLTRANSFERASE"/>
    <property type="match status" value="1"/>
</dbReference>
<protein>
    <submittedName>
        <fullName evidence="2">Methyltransferase</fullName>
    </submittedName>
</protein>
<dbReference type="GO" id="GO:0008757">
    <property type="term" value="F:S-adenosylmethionine-dependent methyltransferase activity"/>
    <property type="evidence" value="ECO:0007669"/>
    <property type="project" value="InterPro"/>
</dbReference>
<dbReference type="RefSeq" id="WP_220201061.1">
    <property type="nucleotide sequence ID" value="NZ_BNJK01000001.1"/>
</dbReference>
<comment type="caution">
    <text evidence="2">The sequence shown here is derived from an EMBL/GenBank/DDBJ whole genome shotgun (WGS) entry which is preliminary data.</text>
</comment>
<feature type="domain" description="Methyltransferase type 11" evidence="1">
    <location>
        <begin position="51"/>
        <end position="145"/>
    </location>
</feature>
<keyword evidence="3" id="KW-1185">Reference proteome</keyword>
<dbReference type="EMBL" id="BNJK01000001">
    <property type="protein sequence ID" value="GHO90057.1"/>
    <property type="molecule type" value="Genomic_DNA"/>
</dbReference>
<gene>
    <name evidence="2" type="ORF">KSF_001050</name>
</gene>
<dbReference type="InterPro" id="IPR013216">
    <property type="entry name" value="Methyltransf_11"/>
</dbReference>
<dbReference type="Proteomes" id="UP000597444">
    <property type="component" value="Unassembled WGS sequence"/>
</dbReference>
<reference evidence="2" key="1">
    <citation type="submission" date="2020-10" db="EMBL/GenBank/DDBJ databases">
        <title>Taxonomic study of unclassified bacteria belonging to the class Ktedonobacteria.</title>
        <authorList>
            <person name="Yabe S."/>
            <person name="Wang C.M."/>
            <person name="Zheng Y."/>
            <person name="Sakai Y."/>
            <person name="Cavaletti L."/>
            <person name="Monciardini P."/>
            <person name="Donadio S."/>
        </authorList>
    </citation>
    <scope>NUCLEOTIDE SEQUENCE</scope>
    <source>
        <strain evidence="2">ID150040</strain>
    </source>
</reference>
<sequence length="242" mass="27048">MSTPDITSVSSSYDALALDFERHASQSVYNAYYDRPAVLSLLPSIQGKRVLDIGCGPGLYAAWFIEHGAQVVGFDISGEMVERARLRVGDRGTFYQHDISQPLTFAADASFDIAVAPLMIHHVNARVTALREVARVLTADGYLIVSTSHPFADWKQHGGSYFATELVQDTWYSSSSEAFQMPYWRVSLTTLCDEFSQAGFFIDRLLEPQPEAAAAEIDPKIYHELMEQPGFIVFRLQKRRGV</sequence>
<dbReference type="PANTHER" id="PTHR43861">
    <property type="entry name" value="TRANS-ACONITATE 2-METHYLTRANSFERASE-RELATED"/>
    <property type="match status" value="1"/>
</dbReference>
<dbReference type="SUPFAM" id="SSF53335">
    <property type="entry name" value="S-adenosyl-L-methionine-dependent methyltransferases"/>
    <property type="match status" value="1"/>
</dbReference>
<evidence type="ECO:0000259" key="1">
    <source>
        <dbReference type="Pfam" id="PF08241"/>
    </source>
</evidence>
<organism evidence="2 3">
    <name type="scientific">Reticulibacter mediterranei</name>
    <dbReference type="NCBI Taxonomy" id="2778369"/>
    <lineage>
        <taxon>Bacteria</taxon>
        <taxon>Bacillati</taxon>
        <taxon>Chloroflexota</taxon>
        <taxon>Ktedonobacteria</taxon>
        <taxon>Ktedonobacterales</taxon>
        <taxon>Reticulibacteraceae</taxon>
        <taxon>Reticulibacter</taxon>
    </lineage>
</organism>
<keyword evidence="2" id="KW-0808">Transferase</keyword>
<evidence type="ECO:0000313" key="2">
    <source>
        <dbReference type="EMBL" id="GHO90057.1"/>
    </source>
</evidence>